<reference evidence="2 3" key="1">
    <citation type="submission" date="2009-12" db="EMBL/GenBank/DDBJ databases">
        <authorList>
            <person name="Shrivastava S."/>
            <person name="Madupu R."/>
            <person name="Durkin A.S."/>
            <person name="Torralba M."/>
            <person name="Methe B."/>
            <person name="Sutton G.G."/>
            <person name="Strausberg R.L."/>
            <person name="Nelson K.E."/>
        </authorList>
    </citation>
    <scope>NUCLEOTIDE SEQUENCE [LARGE SCALE GENOMIC DNA]</scope>
    <source>
        <strain evidence="2 3">W5455</strain>
    </source>
</reference>
<organism evidence="2 3">
    <name type="scientific">Pyramidobacter piscolens W5455</name>
    <dbReference type="NCBI Taxonomy" id="352165"/>
    <lineage>
        <taxon>Bacteria</taxon>
        <taxon>Thermotogati</taxon>
        <taxon>Synergistota</taxon>
        <taxon>Synergistia</taxon>
        <taxon>Synergistales</taxon>
        <taxon>Dethiosulfovibrionaceae</taxon>
        <taxon>Pyramidobacter</taxon>
    </lineage>
</organism>
<keyword evidence="3" id="KW-1185">Reference proteome</keyword>
<dbReference type="EMBL" id="ADFP01000123">
    <property type="protein sequence ID" value="EFB89690.1"/>
    <property type="molecule type" value="Genomic_DNA"/>
</dbReference>
<feature type="domain" description="YokE-like PH" evidence="1">
    <location>
        <begin position="74"/>
        <end position="168"/>
    </location>
</feature>
<gene>
    <name evidence="2" type="ORF">HMPREF7215_2425</name>
</gene>
<evidence type="ECO:0000313" key="3">
    <source>
        <dbReference type="Proteomes" id="UP000006462"/>
    </source>
</evidence>
<accession>A0ABM9ZS68</accession>
<protein>
    <recommendedName>
        <fullName evidence="1">YokE-like PH domain-containing protein</fullName>
    </recommendedName>
</protein>
<comment type="caution">
    <text evidence="2">The sequence shown here is derived from an EMBL/GenBank/DDBJ whole genome shotgun (WGS) entry which is preliminary data.</text>
</comment>
<proteinExistence type="predicted"/>
<dbReference type="InterPro" id="IPR039519">
    <property type="entry name" value="YokE-like_PH"/>
</dbReference>
<dbReference type="Proteomes" id="UP000006462">
    <property type="component" value="Unassembled WGS sequence"/>
</dbReference>
<sequence length="177" mass="20519">MQVLKFRNRGYNFTKDFHALNKKMNLLRHPIQYIFRRDFPMPVSKEVIREQLRKIGPYHKWFTAKERRALPKILDEGEVIEFLTSGYDGRKNTVLVVATNRRFMVLDSGIVYGSDDRIFPYGKINSIRGERGFFFGRLRISTAGVSGDDVVISWVRKTDIARMISTVSKNIALAKGE</sequence>
<dbReference type="Pfam" id="PF14470">
    <property type="entry name" value="bPH_3"/>
    <property type="match status" value="1"/>
</dbReference>
<evidence type="ECO:0000313" key="2">
    <source>
        <dbReference type="EMBL" id="EFB89690.1"/>
    </source>
</evidence>
<evidence type="ECO:0000259" key="1">
    <source>
        <dbReference type="Pfam" id="PF14470"/>
    </source>
</evidence>
<name>A0ABM9ZS68_9BACT</name>